<name>A0A9Q1B3N9_9SAUR</name>
<feature type="compositionally biased region" description="Low complexity" evidence="2">
    <location>
        <begin position="102"/>
        <end position="124"/>
    </location>
</feature>
<organism evidence="3 4">
    <name type="scientific">Phrynocephalus forsythii</name>
    <dbReference type="NCBI Taxonomy" id="171643"/>
    <lineage>
        <taxon>Eukaryota</taxon>
        <taxon>Metazoa</taxon>
        <taxon>Chordata</taxon>
        <taxon>Craniata</taxon>
        <taxon>Vertebrata</taxon>
        <taxon>Euteleostomi</taxon>
        <taxon>Lepidosauria</taxon>
        <taxon>Squamata</taxon>
        <taxon>Bifurcata</taxon>
        <taxon>Unidentata</taxon>
        <taxon>Episquamata</taxon>
        <taxon>Toxicofera</taxon>
        <taxon>Iguania</taxon>
        <taxon>Acrodonta</taxon>
        <taxon>Agamidae</taxon>
        <taxon>Agaminae</taxon>
        <taxon>Phrynocephalus</taxon>
    </lineage>
</organism>
<feature type="region of interest" description="Disordered" evidence="2">
    <location>
        <begin position="411"/>
        <end position="447"/>
    </location>
</feature>
<accession>A0A9Q1B3N9</accession>
<proteinExistence type="inferred from homology"/>
<dbReference type="EMBL" id="JAPFRF010000004">
    <property type="protein sequence ID" value="KAJ7335103.1"/>
    <property type="molecule type" value="Genomic_DNA"/>
</dbReference>
<dbReference type="Proteomes" id="UP001142489">
    <property type="component" value="Unassembled WGS sequence"/>
</dbReference>
<dbReference type="PANTHER" id="PTHR31214:SF3">
    <property type="entry name" value="PROTEIN FAM221B"/>
    <property type="match status" value="1"/>
</dbReference>
<comment type="similarity">
    <text evidence="1">Belongs to the FAM221 family.</text>
</comment>
<evidence type="ECO:0008006" key="5">
    <source>
        <dbReference type="Google" id="ProtNLM"/>
    </source>
</evidence>
<evidence type="ECO:0000256" key="1">
    <source>
        <dbReference type="ARBA" id="ARBA00011026"/>
    </source>
</evidence>
<dbReference type="OrthoDB" id="196393at2759"/>
<gene>
    <name evidence="3" type="ORF">JRQ81_013044</name>
</gene>
<evidence type="ECO:0000313" key="4">
    <source>
        <dbReference type="Proteomes" id="UP001142489"/>
    </source>
</evidence>
<dbReference type="AlphaFoldDB" id="A0A9Q1B3N9"/>
<feature type="compositionally biased region" description="Low complexity" evidence="2">
    <location>
        <begin position="28"/>
        <end position="49"/>
    </location>
</feature>
<comment type="caution">
    <text evidence="3">The sequence shown here is derived from an EMBL/GenBank/DDBJ whole genome shotgun (WGS) entry which is preliminary data.</text>
</comment>
<sequence>MAPGLPPAAASFCSQRSMEEAETEEWPAETPETEGPGQEASPSSSSAAPEVEEDLGLPASMSIEGDEEETVLPRSSTLDGAGGQSGSSWLPSSEGEASGSAPPRDSSWSERSSGDPSSSSAAASPEPPTSPLSWKRRQAELQALEEDDDDGEESQEPATETESSASAPQTSPGATRKAKEAPAKRAPPSYTVRPVVPAEKAELVSVAKAMHREDFGKRAKALFHLEKEAALKSLQTGLYIGWRCPEYLWDCFRVGDESKCFCGHRLKLHQVYVERRATVPCTHAECKCQGFMFVPSRPEEVGESWLRRRTGFDAAAWRAKCRCKHTHEEHTPTGARACCAQGCSCTAFASNFLCAACDRRWEEHETFFESEETRRKGGRPCGEDYLPFAEMPDLRNTVLTGHPQDNLTQRALQGGVPQALPAPSISPALPLPPSGPRRLPEKDDKKA</sequence>
<dbReference type="Pfam" id="PF14753">
    <property type="entry name" value="FAM221"/>
    <property type="match status" value="1"/>
</dbReference>
<evidence type="ECO:0000313" key="3">
    <source>
        <dbReference type="EMBL" id="KAJ7335103.1"/>
    </source>
</evidence>
<dbReference type="PANTHER" id="PTHR31214">
    <property type="entry name" value="PROTEIN FAM221A-RELATED"/>
    <property type="match status" value="1"/>
</dbReference>
<feature type="compositionally biased region" description="Polar residues" evidence="2">
    <location>
        <begin position="156"/>
        <end position="173"/>
    </location>
</feature>
<feature type="compositionally biased region" description="Basic and acidic residues" evidence="2">
    <location>
        <begin position="438"/>
        <end position="447"/>
    </location>
</feature>
<reference evidence="3" key="1">
    <citation type="journal article" date="2023" name="DNA Res.">
        <title>Chromosome-level genome assembly of Phrynocephalus forsythii using third-generation DNA sequencing and Hi-C analysis.</title>
        <authorList>
            <person name="Qi Y."/>
            <person name="Zhao W."/>
            <person name="Zhao Y."/>
            <person name="Niu C."/>
            <person name="Cao S."/>
            <person name="Zhang Y."/>
        </authorList>
    </citation>
    <scope>NUCLEOTIDE SEQUENCE</scope>
    <source>
        <tissue evidence="3">Muscle</tissue>
    </source>
</reference>
<feature type="region of interest" description="Disordered" evidence="2">
    <location>
        <begin position="1"/>
        <end position="193"/>
    </location>
</feature>
<feature type="compositionally biased region" description="Low complexity" evidence="2">
    <location>
        <begin position="417"/>
        <end position="428"/>
    </location>
</feature>
<keyword evidence="4" id="KW-1185">Reference proteome</keyword>
<feature type="compositionally biased region" description="Acidic residues" evidence="2">
    <location>
        <begin position="143"/>
        <end position="155"/>
    </location>
</feature>
<dbReference type="InterPro" id="IPR026755">
    <property type="entry name" value="Fam221a/b"/>
</dbReference>
<protein>
    <recommendedName>
        <fullName evidence="5">Protein FAM221B</fullName>
    </recommendedName>
</protein>
<evidence type="ECO:0000256" key="2">
    <source>
        <dbReference type="SAM" id="MobiDB-lite"/>
    </source>
</evidence>